<dbReference type="Pfam" id="PF01740">
    <property type="entry name" value="STAS"/>
    <property type="match status" value="1"/>
</dbReference>
<dbReference type="InterPro" id="IPR002645">
    <property type="entry name" value="STAS_dom"/>
</dbReference>
<dbReference type="PANTHER" id="PTHR33495">
    <property type="entry name" value="ANTI-SIGMA FACTOR ANTAGONIST TM_1081-RELATED-RELATED"/>
    <property type="match status" value="1"/>
</dbReference>
<accession>A0ABX0Y1H5</accession>
<dbReference type="NCBIfam" id="TIGR00377">
    <property type="entry name" value="ant_ant_sig"/>
    <property type="match status" value="1"/>
</dbReference>
<organism evidence="5 6">
    <name type="scientific">Planosporangium thailandense</name>
    <dbReference type="NCBI Taxonomy" id="765197"/>
    <lineage>
        <taxon>Bacteria</taxon>
        <taxon>Bacillati</taxon>
        <taxon>Actinomycetota</taxon>
        <taxon>Actinomycetes</taxon>
        <taxon>Micromonosporales</taxon>
        <taxon>Micromonosporaceae</taxon>
        <taxon>Planosporangium</taxon>
    </lineage>
</organism>
<dbReference type="InterPro" id="IPR036513">
    <property type="entry name" value="STAS_dom_sf"/>
</dbReference>
<evidence type="ECO:0000313" key="6">
    <source>
        <dbReference type="Proteomes" id="UP000722989"/>
    </source>
</evidence>
<gene>
    <name evidence="5" type="ORF">HC031_16030</name>
</gene>
<dbReference type="SUPFAM" id="SSF52091">
    <property type="entry name" value="SpoIIaa-like"/>
    <property type="match status" value="1"/>
</dbReference>
<feature type="region of interest" description="Disordered" evidence="3">
    <location>
        <begin position="106"/>
        <end position="134"/>
    </location>
</feature>
<sequence>MSPGDPTVESAESATIELTVNGPLEASAVRAFAAVVDRAIARRPRRLVIDLTDCPFIDAAAIDVLLDAHRRTWPSGGLLALRNPSPRVRRILEIARLDHVLQLTTTLPSEPGLDRPEQPAAVATRPAPGDHVAP</sequence>
<dbReference type="Proteomes" id="UP000722989">
    <property type="component" value="Unassembled WGS sequence"/>
</dbReference>
<name>A0ABX0Y1H5_9ACTN</name>
<dbReference type="CDD" id="cd07043">
    <property type="entry name" value="STAS_anti-anti-sigma_factors"/>
    <property type="match status" value="1"/>
</dbReference>
<dbReference type="RefSeq" id="WP_167926120.1">
    <property type="nucleotide sequence ID" value="NZ_JAATVY010000010.1"/>
</dbReference>
<evidence type="ECO:0000259" key="4">
    <source>
        <dbReference type="PROSITE" id="PS50801"/>
    </source>
</evidence>
<evidence type="ECO:0000313" key="5">
    <source>
        <dbReference type="EMBL" id="NJC71209.1"/>
    </source>
</evidence>
<evidence type="ECO:0000256" key="3">
    <source>
        <dbReference type="SAM" id="MobiDB-lite"/>
    </source>
</evidence>
<dbReference type="Gene3D" id="3.30.750.24">
    <property type="entry name" value="STAS domain"/>
    <property type="match status" value="1"/>
</dbReference>
<evidence type="ECO:0000256" key="2">
    <source>
        <dbReference type="RuleBase" id="RU003749"/>
    </source>
</evidence>
<evidence type="ECO:0000256" key="1">
    <source>
        <dbReference type="ARBA" id="ARBA00009013"/>
    </source>
</evidence>
<protein>
    <recommendedName>
        <fullName evidence="2">Anti-sigma factor antagonist</fullName>
    </recommendedName>
</protein>
<reference evidence="5 6" key="1">
    <citation type="submission" date="2020-03" db="EMBL/GenBank/DDBJ databases">
        <title>WGS of the type strain of Planosporangium spp.</title>
        <authorList>
            <person name="Thawai C."/>
        </authorList>
    </citation>
    <scope>NUCLEOTIDE SEQUENCE [LARGE SCALE GENOMIC DNA]</scope>
    <source>
        <strain evidence="5 6">TBRC 5610</strain>
    </source>
</reference>
<comment type="caution">
    <text evidence="5">The sequence shown here is derived from an EMBL/GenBank/DDBJ whole genome shotgun (WGS) entry which is preliminary data.</text>
</comment>
<comment type="similarity">
    <text evidence="1 2">Belongs to the anti-sigma-factor antagonist family.</text>
</comment>
<dbReference type="PROSITE" id="PS50801">
    <property type="entry name" value="STAS"/>
    <property type="match status" value="1"/>
</dbReference>
<keyword evidence="6" id="KW-1185">Reference proteome</keyword>
<dbReference type="InterPro" id="IPR003658">
    <property type="entry name" value="Anti-sigma_ant"/>
</dbReference>
<dbReference type="EMBL" id="JAATVY010000010">
    <property type="protein sequence ID" value="NJC71209.1"/>
    <property type="molecule type" value="Genomic_DNA"/>
</dbReference>
<dbReference type="PANTHER" id="PTHR33495:SF2">
    <property type="entry name" value="ANTI-SIGMA FACTOR ANTAGONIST TM_1081-RELATED"/>
    <property type="match status" value="1"/>
</dbReference>
<proteinExistence type="inferred from homology"/>
<feature type="domain" description="STAS" evidence="4">
    <location>
        <begin position="18"/>
        <end position="101"/>
    </location>
</feature>